<dbReference type="Gene3D" id="1.20.120.20">
    <property type="entry name" value="Apolipoprotein"/>
    <property type="match status" value="1"/>
</dbReference>
<keyword evidence="3" id="KW-1185">Reference proteome</keyword>
<organism evidence="2 3">
    <name type="scientific">Luteolibacter algae</name>
    <dbReference type="NCBI Taxonomy" id="454151"/>
    <lineage>
        <taxon>Bacteria</taxon>
        <taxon>Pseudomonadati</taxon>
        <taxon>Verrucomicrobiota</taxon>
        <taxon>Verrucomicrobiia</taxon>
        <taxon>Verrucomicrobiales</taxon>
        <taxon>Verrucomicrobiaceae</taxon>
        <taxon>Luteolibacter</taxon>
    </lineage>
</organism>
<accession>A0ABW5D4F9</accession>
<gene>
    <name evidence="2" type="ORF">ACFSSA_04625</name>
</gene>
<evidence type="ECO:0000256" key="1">
    <source>
        <dbReference type="SAM" id="Coils"/>
    </source>
</evidence>
<dbReference type="Proteomes" id="UP001597375">
    <property type="component" value="Unassembled WGS sequence"/>
</dbReference>
<dbReference type="RefSeq" id="WP_386818773.1">
    <property type="nucleotide sequence ID" value="NZ_JBHUIT010000003.1"/>
</dbReference>
<reference evidence="3" key="1">
    <citation type="journal article" date="2019" name="Int. J. Syst. Evol. Microbiol.">
        <title>The Global Catalogue of Microorganisms (GCM) 10K type strain sequencing project: providing services to taxonomists for standard genome sequencing and annotation.</title>
        <authorList>
            <consortium name="The Broad Institute Genomics Platform"/>
            <consortium name="The Broad Institute Genome Sequencing Center for Infectious Disease"/>
            <person name="Wu L."/>
            <person name="Ma J."/>
        </authorList>
    </citation>
    <scope>NUCLEOTIDE SEQUENCE [LARGE SCALE GENOMIC DNA]</scope>
    <source>
        <strain evidence="3">CGMCC 4.7106</strain>
    </source>
</reference>
<evidence type="ECO:0000313" key="3">
    <source>
        <dbReference type="Proteomes" id="UP001597375"/>
    </source>
</evidence>
<proteinExistence type="predicted"/>
<comment type="caution">
    <text evidence="2">The sequence shown here is derived from an EMBL/GenBank/DDBJ whole genome shotgun (WGS) entry which is preliminary data.</text>
</comment>
<protein>
    <submittedName>
        <fullName evidence="2">Uncharacterized protein</fullName>
    </submittedName>
</protein>
<evidence type="ECO:0000313" key="2">
    <source>
        <dbReference type="EMBL" id="MFD2255953.1"/>
    </source>
</evidence>
<feature type="coiled-coil region" evidence="1">
    <location>
        <begin position="58"/>
        <end position="113"/>
    </location>
</feature>
<keyword evidence="1" id="KW-0175">Coiled coil</keyword>
<name>A0ABW5D4F9_9BACT</name>
<sequence>MSPTPPTLNPSQTVERIREIIVGRHLERLEGRIARLETAPDTVANAPVSDAPIFEDRLMIAEARVEALQEHVQRLETTSEEKERLAEMHRQDAQRLAAQINDIAREKAEATALPAVQKLENKLGAWLAEWQKSLHLRLENRDEKLLNQLKADLDELRSGVEKRFLEIEAKLPKNIEKRLQDLANAARVFADSAASAANPNCQEK</sequence>
<dbReference type="EMBL" id="JBHUIT010000003">
    <property type="protein sequence ID" value="MFD2255953.1"/>
    <property type="molecule type" value="Genomic_DNA"/>
</dbReference>